<gene>
    <name evidence="3" type="ORF">Spa11_07880</name>
</gene>
<dbReference type="InterPro" id="IPR015943">
    <property type="entry name" value="WD40/YVTN_repeat-like_dom_sf"/>
</dbReference>
<protein>
    <submittedName>
        <fullName evidence="3">Outer membrane biogenesis protein BamB</fullName>
    </submittedName>
</protein>
<proteinExistence type="predicted"/>
<keyword evidence="4" id="KW-1185">Reference proteome</keyword>
<keyword evidence="1" id="KW-0732">Signal</keyword>
<dbReference type="Proteomes" id="UP000316426">
    <property type="component" value="Chromosome"/>
</dbReference>
<organism evidence="3 4">
    <name type="scientific">Botrimarina mediterranea</name>
    <dbReference type="NCBI Taxonomy" id="2528022"/>
    <lineage>
        <taxon>Bacteria</taxon>
        <taxon>Pseudomonadati</taxon>
        <taxon>Planctomycetota</taxon>
        <taxon>Planctomycetia</taxon>
        <taxon>Pirellulales</taxon>
        <taxon>Lacipirellulaceae</taxon>
        <taxon>Botrimarina</taxon>
    </lineage>
</organism>
<accession>A0A518K480</accession>
<dbReference type="AlphaFoldDB" id="A0A518K480"/>
<dbReference type="Gene3D" id="2.130.10.10">
    <property type="entry name" value="YVTN repeat-like/Quinoprotein amine dehydrogenase"/>
    <property type="match status" value="2"/>
</dbReference>
<reference evidence="3 4" key="1">
    <citation type="submission" date="2019-02" db="EMBL/GenBank/DDBJ databases">
        <title>Deep-cultivation of Planctomycetes and their phenomic and genomic characterization uncovers novel biology.</title>
        <authorList>
            <person name="Wiegand S."/>
            <person name="Jogler M."/>
            <person name="Boedeker C."/>
            <person name="Pinto D."/>
            <person name="Vollmers J."/>
            <person name="Rivas-Marin E."/>
            <person name="Kohn T."/>
            <person name="Peeters S.H."/>
            <person name="Heuer A."/>
            <person name="Rast P."/>
            <person name="Oberbeckmann S."/>
            <person name="Bunk B."/>
            <person name="Jeske O."/>
            <person name="Meyerdierks A."/>
            <person name="Storesund J.E."/>
            <person name="Kallscheuer N."/>
            <person name="Luecker S."/>
            <person name="Lage O.M."/>
            <person name="Pohl T."/>
            <person name="Merkel B.J."/>
            <person name="Hornburger P."/>
            <person name="Mueller R.-W."/>
            <person name="Bruemmer F."/>
            <person name="Labrenz M."/>
            <person name="Spormann A.M."/>
            <person name="Op den Camp H."/>
            <person name="Overmann J."/>
            <person name="Amann R."/>
            <person name="Jetten M.S.M."/>
            <person name="Mascher T."/>
            <person name="Medema M.H."/>
            <person name="Devos D.P."/>
            <person name="Kaster A.-K."/>
            <person name="Ovreas L."/>
            <person name="Rohde M."/>
            <person name="Galperin M.Y."/>
            <person name="Jogler C."/>
        </authorList>
    </citation>
    <scope>NUCLEOTIDE SEQUENCE [LARGE SCALE GENOMIC DNA]</scope>
    <source>
        <strain evidence="3 4">Spa11</strain>
    </source>
</reference>
<sequence precursor="true">MQKLIPLALATLAAAMAHAHDWPQFRGPAADGVAEGVGAPASWSEAENVAWRVEIPGEGWSSPIVVGNKVLLTTAVPVEGSRAYRFEVHCYALDSGDLVWSQVAHEGEPREPRHRDNTFASETAVADGERVYAYFGMNVVACYTLDGEPVWRKDLGAYPMDNDWGTSSGPVVTEGKVFIQIDNETDSHLVALNTSDGEQAWRVERADEVSNWSTPIVWQNSQRTELVVGGRTVRSYDPGSGDVLWSLNAGGRSCSGNTATGDVLYVGNEDRSSRGGAPSGLYAVKAGASGVIDPTEPNDSLLWANQRGAAGIASPLVYDGLIYVPERRGGMMRVHDAATGQQLTRKRLAGSGVVWASPLAVDGRVLVMDESGKTIVLNPGPDLEVIGVNQLEGGRFWSTPAVTDGTLLIRSASRLYCLRSTGAI</sequence>
<feature type="signal peptide" evidence="1">
    <location>
        <begin position="1"/>
        <end position="19"/>
    </location>
</feature>
<dbReference type="InterPro" id="IPR002372">
    <property type="entry name" value="PQQ_rpt_dom"/>
</dbReference>
<dbReference type="InterPro" id="IPR011047">
    <property type="entry name" value="Quinoprotein_ADH-like_sf"/>
</dbReference>
<dbReference type="Pfam" id="PF13360">
    <property type="entry name" value="PQQ_2"/>
    <property type="match status" value="1"/>
</dbReference>
<dbReference type="PANTHER" id="PTHR34512:SF30">
    <property type="entry name" value="OUTER MEMBRANE PROTEIN ASSEMBLY FACTOR BAMB"/>
    <property type="match status" value="1"/>
</dbReference>
<dbReference type="RefSeq" id="WP_145108156.1">
    <property type="nucleotide sequence ID" value="NZ_CP036349.1"/>
</dbReference>
<evidence type="ECO:0000256" key="1">
    <source>
        <dbReference type="SAM" id="SignalP"/>
    </source>
</evidence>
<evidence type="ECO:0000259" key="2">
    <source>
        <dbReference type="Pfam" id="PF13360"/>
    </source>
</evidence>
<feature type="domain" description="Pyrrolo-quinoline quinone repeat" evidence="2">
    <location>
        <begin position="87"/>
        <end position="247"/>
    </location>
</feature>
<evidence type="ECO:0000313" key="4">
    <source>
        <dbReference type="Proteomes" id="UP000316426"/>
    </source>
</evidence>
<dbReference type="SUPFAM" id="SSF50998">
    <property type="entry name" value="Quinoprotein alcohol dehydrogenase-like"/>
    <property type="match status" value="1"/>
</dbReference>
<dbReference type="InterPro" id="IPR018391">
    <property type="entry name" value="PQQ_b-propeller_rpt"/>
</dbReference>
<dbReference type="EMBL" id="CP036349">
    <property type="protein sequence ID" value="QDV72608.1"/>
    <property type="molecule type" value="Genomic_DNA"/>
</dbReference>
<dbReference type="SMART" id="SM00564">
    <property type="entry name" value="PQQ"/>
    <property type="match status" value="3"/>
</dbReference>
<dbReference type="PANTHER" id="PTHR34512">
    <property type="entry name" value="CELL SURFACE PROTEIN"/>
    <property type="match status" value="1"/>
</dbReference>
<feature type="chain" id="PRO_5021957146" evidence="1">
    <location>
        <begin position="20"/>
        <end position="424"/>
    </location>
</feature>
<dbReference type="KEGG" id="bmei:Spa11_07880"/>
<name>A0A518K480_9BACT</name>
<evidence type="ECO:0000313" key="3">
    <source>
        <dbReference type="EMBL" id="QDV72608.1"/>
    </source>
</evidence>